<gene>
    <name evidence="2" type="ORF">GCM10023165_27070</name>
</gene>
<evidence type="ECO:0000256" key="1">
    <source>
        <dbReference type="ARBA" id="ARBA00006987"/>
    </source>
</evidence>
<dbReference type="InterPro" id="IPR042100">
    <property type="entry name" value="Bug_dom1"/>
</dbReference>
<reference evidence="3" key="1">
    <citation type="journal article" date="2019" name="Int. J. Syst. Evol. Microbiol.">
        <title>The Global Catalogue of Microorganisms (GCM) 10K type strain sequencing project: providing services to taxonomists for standard genome sequencing and annotation.</title>
        <authorList>
            <consortium name="The Broad Institute Genomics Platform"/>
            <consortium name="The Broad Institute Genome Sequencing Center for Infectious Disease"/>
            <person name="Wu L."/>
            <person name="Ma J."/>
        </authorList>
    </citation>
    <scope>NUCLEOTIDE SEQUENCE [LARGE SCALE GENOMIC DNA]</scope>
    <source>
        <strain evidence="3">JCM 17804</strain>
    </source>
</reference>
<dbReference type="Proteomes" id="UP001500975">
    <property type="component" value="Unassembled WGS sequence"/>
</dbReference>
<dbReference type="InterPro" id="IPR005064">
    <property type="entry name" value="BUG"/>
</dbReference>
<comment type="caution">
    <text evidence="2">The sequence shown here is derived from an EMBL/GenBank/DDBJ whole genome shotgun (WGS) entry which is preliminary data.</text>
</comment>
<dbReference type="SUPFAM" id="SSF53850">
    <property type="entry name" value="Periplasmic binding protein-like II"/>
    <property type="match status" value="1"/>
</dbReference>
<dbReference type="Pfam" id="PF03401">
    <property type="entry name" value="TctC"/>
    <property type="match status" value="1"/>
</dbReference>
<keyword evidence="3" id="KW-1185">Reference proteome</keyword>
<dbReference type="CDD" id="cd13578">
    <property type="entry name" value="PBP2_Bug27"/>
    <property type="match status" value="1"/>
</dbReference>
<dbReference type="Gene3D" id="3.40.190.150">
    <property type="entry name" value="Bordetella uptake gene, domain 1"/>
    <property type="match status" value="1"/>
</dbReference>
<dbReference type="Gene3D" id="3.40.190.10">
    <property type="entry name" value="Periplasmic binding protein-like II"/>
    <property type="match status" value="1"/>
</dbReference>
<proteinExistence type="inferred from homology"/>
<dbReference type="PANTHER" id="PTHR42928:SF5">
    <property type="entry name" value="BLR1237 PROTEIN"/>
    <property type="match status" value="1"/>
</dbReference>
<dbReference type="PANTHER" id="PTHR42928">
    <property type="entry name" value="TRICARBOXYLATE-BINDING PROTEIN"/>
    <property type="match status" value="1"/>
</dbReference>
<evidence type="ECO:0000313" key="3">
    <source>
        <dbReference type="Proteomes" id="UP001500975"/>
    </source>
</evidence>
<name>A0ABP8HTD3_9BURK</name>
<organism evidence="2 3">
    <name type="scientific">Variovorax defluvii</name>
    <dbReference type="NCBI Taxonomy" id="913761"/>
    <lineage>
        <taxon>Bacteria</taxon>
        <taxon>Pseudomonadati</taxon>
        <taxon>Pseudomonadota</taxon>
        <taxon>Betaproteobacteria</taxon>
        <taxon>Burkholderiales</taxon>
        <taxon>Comamonadaceae</taxon>
        <taxon>Variovorax</taxon>
    </lineage>
</organism>
<dbReference type="EMBL" id="BAABGJ010000026">
    <property type="protein sequence ID" value="GAA4344131.1"/>
    <property type="molecule type" value="Genomic_DNA"/>
</dbReference>
<evidence type="ECO:0000313" key="2">
    <source>
        <dbReference type="EMBL" id="GAA4344131.1"/>
    </source>
</evidence>
<sequence>MLATPSFAQASGARVVRLVVGSAPGASSDSVARLLAESFTRTLGRSFIVENKPGASGNIAADLVAKSPPDGSHLLLVYNAHPAVGALFPHLPFDPIKDFRSVGMVGTTPYVLVAAPTLPGRDLAEVLAQAKGAGKPLSFGSTGAGSPQHLTMERLRKESGVDITMVHYKGGALAANDVIAGHVDMALATPSLAMPQIKAGRVKALAVTSDKRLPELPAVPTVTEAGIRDFVSVGWFALLLPAATPAPVVQSYNEALDKALTSAPFKERLEAQGITPTPGAPEVLDRQMRADAKIWSRLIKDLNITPD</sequence>
<dbReference type="PIRSF" id="PIRSF017082">
    <property type="entry name" value="YflP"/>
    <property type="match status" value="1"/>
</dbReference>
<accession>A0ABP8HTD3</accession>
<protein>
    <submittedName>
        <fullName evidence="2">Tripartite tricarboxylate transporter substrate binding protein</fullName>
    </submittedName>
</protein>
<comment type="similarity">
    <text evidence="1">Belongs to the UPF0065 (bug) family.</text>
</comment>